<dbReference type="EMBL" id="JBFOCI010000032">
    <property type="protein sequence ID" value="MEW9808800.1"/>
    <property type="molecule type" value="Genomic_DNA"/>
</dbReference>
<dbReference type="Proteomes" id="UP001556196">
    <property type="component" value="Unassembled WGS sequence"/>
</dbReference>
<organism evidence="1 2">
    <name type="scientific">Mesorhizobium marinum</name>
    <dbReference type="NCBI Taxonomy" id="3228790"/>
    <lineage>
        <taxon>Bacteria</taxon>
        <taxon>Pseudomonadati</taxon>
        <taxon>Pseudomonadota</taxon>
        <taxon>Alphaproteobacteria</taxon>
        <taxon>Hyphomicrobiales</taxon>
        <taxon>Phyllobacteriaceae</taxon>
        <taxon>Mesorhizobium</taxon>
    </lineage>
</organism>
<name>A0ABV3R646_9HYPH</name>
<protein>
    <submittedName>
        <fullName evidence="1">Uncharacterized protein</fullName>
    </submittedName>
</protein>
<gene>
    <name evidence="1" type="ORF">ABUE31_22705</name>
</gene>
<keyword evidence="2" id="KW-1185">Reference proteome</keyword>
<comment type="caution">
    <text evidence="1">The sequence shown here is derived from an EMBL/GenBank/DDBJ whole genome shotgun (WGS) entry which is preliminary data.</text>
</comment>
<sequence length="131" mass="15676">MKLKEPDFRMRDVELVLRFFAYRNFIQNYSGDLKKFLDDTTKYFNENWDAENEKLSLQASDLDKSLIATRVIFGERAELRKWNGSMYEKRINRAVFDIMTYYFSEKTIRDAAVDKGAEIKIAFQKLCEENR</sequence>
<reference evidence="1 2" key="1">
    <citation type="submission" date="2024-06" db="EMBL/GenBank/DDBJ databases">
        <authorList>
            <person name="Tuo L."/>
        </authorList>
    </citation>
    <scope>NUCLEOTIDE SEQUENCE [LARGE SCALE GENOMIC DNA]</scope>
    <source>
        <strain evidence="1 2">ZMM04-5</strain>
    </source>
</reference>
<accession>A0ABV3R646</accession>
<proteinExistence type="predicted"/>
<evidence type="ECO:0000313" key="2">
    <source>
        <dbReference type="Proteomes" id="UP001556196"/>
    </source>
</evidence>
<feature type="non-terminal residue" evidence="1">
    <location>
        <position position="131"/>
    </location>
</feature>
<evidence type="ECO:0000313" key="1">
    <source>
        <dbReference type="EMBL" id="MEW9808800.1"/>
    </source>
</evidence>